<feature type="transmembrane region" description="Helical" evidence="1">
    <location>
        <begin position="184"/>
        <end position="205"/>
    </location>
</feature>
<dbReference type="AlphaFoldDB" id="A0A382MLU3"/>
<evidence type="ECO:0008006" key="3">
    <source>
        <dbReference type="Google" id="ProtNLM"/>
    </source>
</evidence>
<evidence type="ECO:0000313" key="2">
    <source>
        <dbReference type="EMBL" id="SVC48281.1"/>
    </source>
</evidence>
<keyword evidence="1" id="KW-1133">Transmembrane helix</keyword>
<keyword evidence="1" id="KW-0812">Transmembrane</keyword>
<reference evidence="2" key="1">
    <citation type="submission" date="2018-05" db="EMBL/GenBank/DDBJ databases">
        <authorList>
            <person name="Lanie J.A."/>
            <person name="Ng W.-L."/>
            <person name="Kazmierczak K.M."/>
            <person name="Andrzejewski T.M."/>
            <person name="Davidsen T.M."/>
            <person name="Wayne K.J."/>
            <person name="Tettelin H."/>
            <person name="Glass J.I."/>
            <person name="Rusch D."/>
            <person name="Podicherti R."/>
            <person name="Tsui H.-C.T."/>
            <person name="Winkler M.E."/>
        </authorList>
    </citation>
    <scope>NUCLEOTIDE SEQUENCE</scope>
</reference>
<name>A0A382MLU3_9ZZZZ</name>
<protein>
    <recommendedName>
        <fullName evidence="3">DUF4386 domain-containing protein</fullName>
    </recommendedName>
</protein>
<accession>A0A382MLU3</accession>
<feature type="transmembrane region" description="Helical" evidence="1">
    <location>
        <begin position="83"/>
        <end position="108"/>
    </location>
</feature>
<proteinExistence type="predicted"/>
<dbReference type="EMBL" id="UINC01093673">
    <property type="protein sequence ID" value="SVC48281.1"/>
    <property type="molecule type" value="Genomic_DNA"/>
</dbReference>
<feature type="transmembrane region" description="Helical" evidence="1">
    <location>
        <begin position="9"/>
        <end position="30"/>
    </location>
</feature>
<keyword evidence="1" id="KW-0472">Membrane</keyword>
<gene>
    <name evidence="2" type="ORF">METZ01_LOCUS301135</name>
</gene>
<evidence type="ECO:0000256" key="1">
    <source>
        <dbReference type="SAM" id="Phobius"/>
    </source>
</evidence>
<feature type="non-terminal residue" evidence="2">
    <location>
        <position position="206"/>
    </location>
</feature>
<feature type="transmembrane region" description="Helical" evidence="1">
    <location>
        <begin position="128"/>
        <end position="147"/>
    </location>
</feature>
<feature type="transmembrane region" description="Helical" evidence="1">
    <location>
        <begin position="50"/>
        <end position="71"/>
    </location>
</feature>
<organism evidence="2">
    <name type="scientific">marine metagenome</name>
    <dbReference type="NCBI Taxonomy" id="408172"/>
    <lineage>
        <taxon>unclassified sequences</taxon>
        <taxon>metagenomes</taxon>
        <taxon>ecological metagenomes</taxon>
    </lineage>
</organism>
<feature type="transmembrane region" description="Helical" evidence="1">
    <location>
        <begin position="154"/>
        <end position="178"/>
    </location>
</feature>
<sequence>MQLSKVTSWGLILGGLLGILGFMAFGLALGLLDDDIAPADELKAFQDNELLVGVMVMLFVGIFTYMAKSLLQVAQAVKVPDEWYMYLRMLIIVMLATLFVGMSTWMVISEETTVESFVTVGLVGDSVDAIQIVAGSFAFFILTVFALKNGAGNLIFRVLIAILGLLAVLDIIGLMGIIGDLDDSIGFITWILWSVCLVGIGVLGLT</sequence>